<sequence length="304" mass="31657">MPTPYGSRGGMAFSADELRVLRRALALALEPSTAAPQATPTTPGPARAAHGADGQRVPFAPGQRVGPGPDRDEEVREFLRLAQSVDEAAREGGRLRAFLLAELDRYRAALPGAAVSYLEQLTGAVAAGYVPCAADLVALRALCATPASPAETRRRTTLLRRCEWLAEREVRARLVALPGGRVPAPPLIAGPATARPHAPRPRRDQAPWAADPSVGDTPDGPANESPDKAPGKSPDKSPGTSPGQPPDKAPGPVRRPPGGPEPSTPRRPVPTPGEVFPPKRPAAAPSPAPPADDRLTALLPARSA</sequence>
<dbReference type="EMBL" id="CP054929">
    <property type="protein sequence ID" value="QKW50748.1"/>
    <property type="molecule type" value="Genomic_DNA"/>
</dbReference>
<feature type="compositionally biased region" description="Pro residues" evidence="1">
    <location>
        <begin position="278"/>
        <end position="290"/>
    </location>
</feature>
<reference evidence="2 3" key="1">
    <citation type="submission" date="2020-06" db="EMBL/GenBank/DDBJ databases">
        <title>Genome mining for natural products.</title>
        <authorList>
            <person name="Zhang B."/>
            <person name="Shi J."/>
            <person name="Ge H."/>
        </authorList>
    </citation>
    <scope>NUCLEOTIDE SEQUENCE [LARGE SCALE GENOMIC DNA]</scope>
    <source>
        <strain evidence="2 3">NA00687</strain>
    </source>
</reference>
<keyword evidence="3" id="KW-1185">Reference proteome</keyword>
<evidence type="ECO:0000256" key="1">
    <source>
        <dbReference type="SAM" id="MobiDB-lite"/>
    </source>
</evidence>
<feature type="compositionally biased region" description="Pro residues" evidence="1">
    <location>
        <begin position="243"/>
        <end position="271"/>
    </location>
</feature>
<evidence type="ECO:0000313" key="3">
    <source>
        <dbReference type="Proteomes" id="UP000509303"/>
    </source>
</evidence>
<gene>
    <name evidence="2" type="ORF">HUT08_15765</name>
</gene>
<dbReference type="Proteomes" id="UP000509303">
    <property type="component" value="Chromosome"/>
</dbReference>
<organism evidence="2 3">
    <name type="scientific">Streptomyces buecherae</name>
    <dbReference type="NCBI Taxonomy" id="2763006"/>
    <lineage>
        <taxon>Bacteria</taxon>
        <taxon>Bacillati</taxon>
        <taxon>Actinomycetota</taxon>
        <taxon>Actinomycetes</taxon>
        <taxon>Kitasatosporales</taxon>
        <taxon>Streptomycetaceae</taxon>
        <taxon>Streptomyces</taxon>
    </lineage>
</organism>
<dbReference type="RefSeq" id="WP_176162481.1">
    <property type="nucleotide sequence ID" value="NZ_CP054929.1"/>
</dbReference>
<protein>
    <submittedName>
        <fullName evidence="2">Uncharacterized protein</fullName>
    </submittedName>
</protein>
<dbReference type="AlphaFoldDB" id="A0A7H8NAH7"/>
<accession>A0A7H8NAH7</accession>
<feature type="region of interest" description="Disordered" evidence="1">
    <location>
        <begin position="30"/>
        <end position="71"/>
    </location>
</feature>
<proteinExistence type="predicted"/>
<name>A0A7H8NAH7_9ACTN</name>
<feature type="compositionally biased region" description="Basic and acidic residues" evidence="1">
    <location>
        <begin position="225"/>
        <end position="235"/>
    </location>
</feature>
<feature type="region of interest" description="Disordered" evidence="1">
    <location>
        <begin position="179"/>
        <end position="304"/>
    </location>
</feature>
<evidence type="ECO:0000313" key="2">
    <source>
        <dbReference type="EMBL" id="QKW50748.1"/>
    </source>
</evidence>
<feature type="compositionally biased region" description="Low complexity" evidence="1">
    <location>
        <begin position="30"/>
        <end position="52"/>
    </location>
</feature>